<keyword evidence="3" id="KW-1185">Reference proteome</keyword>
<sequence>MFLKNRKRYRKNPLYPFYKRSGMYLASIVLLFISIGILTTVQPAYRISSQAVTEWTSDIESATFLYLIGLENRAFKQAYPEDKTLPKLSTTLFHLATSVKPNDPRSLLGNELPGFSTFDSRLLIAGKGTNYTNLSIESSPPLEEVLKDREAIDDVAEEEITEKEIKDNIPTTGDRNVVYIYNSHNRESFLPHLPGVKDPDLAHHKEVNITKVSDRLAKSMEANGIGTIVDDTDIMSILKDKDWTYGRSYDASRDVVQEAFSSNKEIQYVFDLHRDSIPYEKTTKEINGEMYGRIMIVVGAEHPDYEKNLGLAAELHYLLEEKYPGLSRGVYPKEGPGTNGVFNQDLSENSLILEFGGVENNLDELYRSADALADVFSEFYWDAEKVDANP</sequence>
<dbReference type="Proteomes" id="UP001335737">
    <property type="component" value="Unassembled WGS sequence"/>
</dbReference>
<comment type="caution">
    <text evidence="2">The sequence shown here is derived from an EMBL/GenBank/DDBJ whole genome shotgun (WGS) entry which is preliminary data.</text>
</comment>
<accession>A0ABU6KBK6</accession>
<dbReference type="RefSeq" id="WP_327605770.1">
    <property type="nucleotide sequence ID" value="NZ_JARZFX010000001.1"/>
</dbReference>
<name>A0ABU6KBK6_9BACI</name>
<organism evidence="2 3">
    <name type="scientific">Virgibacillus tibetensis</name>
    <dbReference type="NCBI Taxonomy" id="3042313"/>
    <lineage>
        <taxon>Bacteria</taxon>
        <taxon>Bacillati</taxon>
        <taxon>Bacillota</taxon>
        <taxon>Bacilli</taxon>
        <taxon>Bacillales</taxon>
        <taxon>Bacillaceae</taxon>
        <taxon>Virgibacillus</taxon>
    </lineage>
</organism>
<reference evidence="2 3" key="1">
    <citation type="journal article" date="2024" name="Int. J. Syst. Evol. Microbiol.">
        <title>Virgibacillus tibetensis sp. nov., isolated from salt lake on the Tibetan Plateau of China.</title>
        <authorList>
            <person name="Phurbu D."/>
            <person name="Liu Z.-X."/>
            <person name="Wang R."/>
            <person name="Zheng Y.-Y."/>
            <person name="Liu H.-C."/>
            <person name="Zhou Y.-G."/>
            <person name="Yu Y.-J."/>
            <person name="Li A.-H."/>
        </authorList>
    </citation>
    <scope>NUCLEOTIDE SEQUENCE [LARGE SCALE GENOMIC DNA]</scope>
    <source>
        <strain evidence="2 3">C22-A2</strain>
    </source>
</reference>
<proteinExistence type="predicted"/>
<protein>
    <submittedName>
        <fullName evidence="2">Stage II sporulation protein P</fullName>
    </submittedName>
</protein>
<feature type="transmembrane region" description="Helical" evidence="1">
    <location>
        <begin position="21"/>
        <end position="41"/>
    </location>
</feature>
<dbReference type="EMBL" id="JARZFX010000001">
    <property type="protein sequence ID" value="MEC5422199.1"/>
    <property type="molecule type" value="Genomic_DNA"/>
</dbReference>
<dbReference type="InterPro" id="IPR010897">
    <property type="entry name" value="Spore_II_P"/>
</dbReference>
<keyword evidence="1" id="KW-0472">Membrane</keyword>
<keyword evidence="1" id="KW-0812">Transmembrane</keyword>
<dbReference type="NCBIfam" id="TIGR02867">
    <property type="entry name" value="spore_II_P"/>
    <property type="match status" value="1"/>
</dbReference>
<evidence type="ECO:0000256" key="1">
    <source>
        <dbReference type="SAM" id="Phobius"/>
    </source>
</evidence>
<dbReference type="Pfam" id="PF07454">
    <property type="entry name" value="SpoIIP"/>
    <property type="match status" value="1"/>
</dbReference>
<keyword evidence="1" id="KW-1133">Transmembrane helix</keyword>
<evidence type="ECO:0000313" key="3">
    <source>
        <dbReference type="Proteomes" id="UP001335737"/>
    </source>
</evidence>
<evidence type="ECO:0000313" key="2">
    <source>
        <dbReference type="EMBL" id="MEC5422199.1"/>
    </source>
</evidence>
<gene>
    <name evidence="2" type="ORF">QGM71_01660</name>
</gene>